<protein>
    <submittedName>
        <fullName evidence="1">Uncharacterized protein</fullName>
    </submittedName>
</protein>
<name>A0A0E3BPH7_9BURK</name>
<reference evidence="1 2" key="1">
    <citation type="submission" date="2013-09" db="EMBL/GenBank/DDBJ databases">
        <title>High correlation between genotypes and phenotypes of environmental bacteria Comamonas testosteroni strains.</title>
        <authorList>
            <person name="Liu L."/>
            <person name="Zhu W."/>
            <person name="Xia X."/>
            <person name="Xu B."/>
            <person name="Luo M."/>
            <person name="Wang G."/>
        </authorList>
    </citation>
    <scope>NUCLEOTIDE SEQUENCE [LARGE SCALE GENOMIC DNA]</scope>
    <source>
        <strain evidence="1 2">DF2</strain>
    </source>
</reference>
<gene>
    <name evidence="1" type="ORF">P608_26060</name>
</gene>
<proteinExistence type="predicted"/>
<keyword evidence="2" id="KW-1185">Reference proteome</keyword>
<sequence length="46" mass="5070">MFKRCDNVRLTAMTHAGRGGFVLEPLKPLPAMGRMVRVARGISKLS</sequence>
<evidence type="ECO:0000313" key="2">
    <source>
        <dbReference type="Proteomes" id="UP000029549"/>
    </source>
</evidence>
<organism evidence="1 2">
    <name type="scientific">Comamonas thiooxydans</name>
    <dbReference type="NCBI Taxonomy" id="363952"/>
    <lineage>
        <taxon>Bacteria</taxon>
        <taxon>Pseudomonadati</taxon>
        <taxon>Pseudomonadota</taxon>
        <taxon>Betaproteobacteria</taxon>
        <taxon>Burkholderiales</taxon>
        <taxon>Comamonadaceae</taxon>
        <taxon>Comamonas</taxon>
    </lineage>
</organism>
<evidence type="ECO:0000313" key="1">
    <source>
        <dbReference type="EMBL" id="KGH02816.1"/>
    </source>
</evidence>
<dbReference type="Proteomes" id="UP000029549">
    <property type="component" value="Unassembled WGS sequence"/>
</dbReference>
<dbReference type="AlphaFoldDB" id="A0A0E3BPH7"/>
<dbReference type="EMBL" id="AWTP01000176">
    <property type="protein sequence ID" value="KGH02816.1"/>
    <property type="molecule type" value="Genomic_DNA"/>
</dbReference>
<accession>A0A0E3BPH7</accession>
<comment type="caution">
    <text evidence="1">The sequence shown here is derived from an EMBL/GenBank/DDBJ whole genome shotgun (WGS) entry which is preliminary data.</text>
</comment>